<name>A0A179FIP1_METCM</name>
<dbReference type="GO" id="GO:0008270">
    <property type="term" value="F:zinc ion binding"/>
    <property type="evidence" value="ECO:0007669"/>
    <property type="project" value="InterPro"/>
</dbReference>
<dbReference type="STRING" id="1380566.A0A179FIP1"/>
<dbReference type="GO" id="GO:0003677">
    <property type="term" value="F:DNA binding"/>
    <property type="evidence" value="ECO:0007669"/>
    <property type="project" value="UniProtKB-KW"/>
</dbReference>
<dbReference type="AlphaFoldDB" id="A0A179FIP1"/>
<comment type="subcellular location">
    <subcellularLocation>
        <location evidence="1">Nucleus</location>
    </subcellularLocation>
</comment>
<dbReference type="EMBL" id="LSBJ02000005">
    <property type="protein sequence ID" value="OAQ65505.1"/>
    <property type="molecule type" value="Genomic_DNA"/>
</dbReference>
<keyword evidence="6" id="KW-0539">Nucleus</keyword>
<evidence type="ECO:0000256" key="6">
    <source>
        <dbReference type="ARBA" id="ARBA00023242"/>
    </source>
</evidence>
<dbReference type="RefSeq" id="XP_018142819.1">
    <property type="nucleotide sequence ID" value="XM_018289141.1"/>
</dbReference>
<dbReference type="PANTHER" id="PTHR47338">
    <property type="entry name" value="ZN(II)2CYS6 TRANSCRIPTION FACTOR (EUROFUNG)-RELATED"/>
    <property type="match status" value="1"/>
</dbReference>
<dbReference type="CDD" id="cd12148">
    <property type="entry name" value="fungal_TF_MHR"/>
    <property type="match status" value="1"/>
</dbReference>
<dbReference type="KEGG" id="pchm:VFPPC_10834"/>
<dbReference type="OrthoDB" id="3037908at2759"/>
<dbReference type="GeneID" id="28853135"/>
<dbReference type="Proteomes" id="UP000078397">
    <property type="component" value="Unassembled WGS sequence"/>
</dbReference>
<sequence length="501" mass="56363">MLESQLSSQEQGNEAVLAEPVAPPVSLPPETATSQVTMDSVESVAGLFSMRRDSISDSDVFFPTPLVDFTGFPDLSLVPEPPITPPTTCSSTQSFSIPELTQSELDQLYFDRIHASIPILHQRRYLSWSKAMTKTKSRIALQYSMWALAAMLSAQFKHLAEGFYQNAKQTLDGANLTYMGQAVTVDVELTQSWILVATYESMRTCYNEAWESAGRAFRLVQLMGFHELDGPGTTTAIDNDAVLTEEKRKAFWMAYFLDYLFCMRNNLPVTITEHAICTRLPGPDADFQSGQPVEAGYLSESIVDRNPRVKSPFNECVILAAICGRTLFHIQQCNTRSVNRDLDFSWPDWHGWLDNVLALRLQILSQNYPSPASSYDSMLLFVNIMANAFIVCLYRSIGSMDWPSTQSTSMQMEYRQCALSSVEKVITLSQALTDFHFSKVHPLMPIPLLLSAEYLYSNHASSAASSLLRKLFKTFRHLKNVNNPEESYNDLLNLTYVFPTI</sequence>
<evidence type="ECO:0000256" key="1">
    <source>
        <dbReference type="ARBA" id="ARBA00004123"/>
    </source>
</evidence>
<organism evidence="8 9">
    <name type="scientific">Pochonia chlamydosporia 170</name>
    <dbReference type="NCBI Taxonomy" id="1380566"/>
    <lineage>
        <taxon>Eukaryota</taxon>
        <taxon>Fungi</taxon>
        <taxon>Dikarya</taxon>
        <taxon>Ascomycota</taxon>
        <taxon>Pezizomycotina</taxon>
        <taxon>Sordariomycetes</taxon>
        <taxon>Hypocreomycetidae</taxon>
        <taxon>Hypocreales</taxon>
        <taxon>Clavicipitaceae</taxon>
        <taxon>Pochonia</taxon>
    </lineage>
</organism>
<proteinExistence type="predicted"/>
<keyword evidence="5" id="KW-0804">Transcription</keyword>
<evidence type="ECO:0000313" key="8">
    <source>
        <dbReference type="EMBL" id="OAQ65505.1"/>
    </source>
</evidence>
<evidence type="ECO:0000256" key="3">
    <source>
        <dbReference type="ARBA" id="ARBA00023015"/>
    </source>
</evidence>
<protein>
    <submittedName>
        <fullName evidence="8">Zn(2)-C6 fungal-type DNA-binding domain-containing protein</fullName>
    </submittedName>
</protein>
<dbReference type="GO" id="GO:0006351">
    <property type="term" value="P:DNA-templated transcription"/>
    <property type="evidence" value="ECO:0007669"/>
    <property type="project" value="InterPro"/>
</dbReference>
<dbReference type="InterPro" id="IPR050815">
    <property type="entry name" value="TF_fung"/>
</dbReference>
<dbReference type="Pfam" id="PF04082">
    <property type="entry name" value="Fungal_trans"/>
    <property type="match status" value="1"/>
</dbReference>
<evidence type="ECO:0000313" key="9">
    <source>
        <dbReference type="Proteomes" id="UP000078397"/>
    </source>
</evidence>
<reference evidence="8 9" key="1">
    <citation type="journal article" date="2016" name="PLoS Pathog.">
        <title>Biosynthesis of antibiotic leucinostatins in bio-control fungus Purpureocillium lilacinum and their inhibition on phytophthora revealed by genome mining.</title>
        <authorList>
            <person name="Wang G."/>
            <person name="Liu Z."/>
            <person name="Lin R."/>
            <person name="Li E."/>
            <person name="Mao Z."/>
            <person name="Ling J."/>
            <person name="Yang Y."/>
            <person name="Yin W.B."/>
            <person name="Xie B."/>
        </authorList>
    </citation>
    <scope>NUCLEOTIDE SEQUENCE [LARGE SCALE GENOMIC DNA]</scope>
    <source>
        <strain evidence="8">170</strain>
    </source>
</reference>
<dbReference type="GO" id="GO:0000981">
    <property type="term" value="F:DNA-binding transcription factor activity, RNA polymerase II-specific"/>
    <property type="evidence" value="ECO:0007669"/>
    <property type="project" value="InterPro"/>
</dbReference>
<evidence type="ECO:0000256" key="2">
    <source>
        <dbReference type="ARBA" id="ARBA00022723"/>
    </source>
</evidence>
<evidence type="ECO:0000256" key="4">
    <source>
        <dbReference type="ARBA" id="ARBA00023125"/>
    </source>
</evidence>
<keyword evidence="4 8" id="KW-0238">DNA-binding</keyword>
<dbReference type="PANTHER" id="PTHR47338:SF3">
    <property type="entry name" value="C6 FINGER DOMAIN TRANSCRIPTION FACTOR DBAA-RELATED"/>
    <property type="match status" value="1"/>
</dbReference>
<dbReference type="SMART" id="SM00906">
    <property type="entry name" value="Fungal_trans"/>
    <property type="match status" value="1"/>
</dbReference>
<keyword evidence="3" id="KW-0805">Transcription regulation</keyword>
<dbReference type="InterPro" id="IPR007219">
    <property type="entry name" value="XnlR_reg_dom"/>
</dbReference>
<keyword evidence="9" id="KW-1185">Reference proteome</keyword>
<keyword evidence="2" id="KW-0479">Metal-binding</keyword>
<evidence type="ECO:0000259" key="7">
    <source>
        <dbReference type="SMART" id="SM00906"/>
    </source>
</evidence>
<feature type="domain" description="Xylanolytic transcriptional activator regulatory" evidence="7">
    <location>
        <begin position="209"/>
        <end position="287"/>
    </location>
</feature>
<dbReference type="GO" id="GO:0005634">
    <property type="term" value="C:nucleus"/>
    <property type="evidence" value="ECO:0007669"/>
    <property type="project" value="UniProtKB-SubCell"/>
</dbReference>
<accession>A0A179FIP1</accession>
<gene>
    <name evidence="8" type="ORF">VFPPC_10834</name>
</gene>
<evidence type="ECO:0000256" key="5">
    <source>
        <dbReference type="ARBA" id="ARBA00023163"/>
    </source>
</evidence>
<comment type="caution">
    <text evidence="8">The sequence shown here is derived from an EMBL/GenBank/DDBJ whole genome shotgun (WGS) entry which is preliminary data.</text>
</comment>